<name>A0A844XX46_9SPHN</name>
<feature type="domain" description="Peptidase M14" evidence="3">
    <location>
        <begin position="138"/>
        <end position="384"/>
    </location>
</feature>
<comment type="similarity">
    <text evidence="2">Belongs to the peptidase M14 family.</text>
</comment>
<accession>A0A844XX46</accession>
<dbReference type="InterPro" id="IPR050821">
    <property type="entry name" value="Cytosolic_carboxypeptidase"/>
</dbReference>
<proteinExistence type="inferred from homology"/>
<reference evidence="4 5" key="1">
    <citation type="submission" date="2019-12" db="EMBL/GenBank/DDBJ databases">
        <title>Genomic-based taxomic classification of the family Erythrobacteraceae.</title>
        <authorList>
            <person name="Xu L."/>
        </authorList>
    </citation>
    <scope>NUCLEOTIDE SEQUENCE [LARGE SCALE GENOMIC DNA]</scope>
    <source>
        <strain evidence="4 5">DSM 16225</strain>
    </source>
</reference>
<gene>
    <name evidence="4" type="ORF">GRI42_00495</name>
</gene>
<evidence type="ECO:0000256" key="1">
    <source>
        <dbReference type="ARBA" id="ARBA00001947"/>
    </source>
</evidence>
<dbReference type="CDD" id="cd06237">
    <property type="entry name" value="M14_Nna1-like"/>
    <property type="match status" value="1"/>
</dbReference>
<dbReference type="Proteomes" id="UP000444185">
    <property type="component" value="Unassembled WGS sequence"/>
</dbReference>
<dbReference type="EMBL" id="WTYF01000003">
    <property type="protein sequence ID" value="MXO49777.1"/>
    <property type="molecule type" value="Genomic_DNA"/>
</dbReference>
<dbReference type="PANTHER" id="PTHR12756:SF11">
    <property type="entry name" value="CYTOSOLIC CARBOXYPEPTIDASE 1"/>
    <property type="match status" value="1"/>
</dbReference>
<dbReference type="GO" id="GO:0006508">
    <property type="term" value="P:proteolysis"/>
    <property type="evidence" value="ECO:0007669"/>
    <property type="project" value="InterPro"/>
</dbReference>
<evidence type="ECO:0000313" key="5">
    <source>
        <dbReference type="Proteomes" id="UP000444185"/>
    </source>
</evidence>
<dbReference type="InterPro" id="IPR000834">
    <property type="entry name" value="Peptidase_M14"/>
</dbReference>
<evidence type="ECO:0000313" key="4">
    <source>
        <dbReference type="EMBL" id="MXO49777.1"/>
    </source>
</evidence>
<evidence type="ECO:0000259" key="3">
    <source>
        <dbReference type="PROSITE" id="PS52035"/>
    </source>
</evidence>
<organism evidence="4 5">
    <name type="scientific">Qipengyuania gaetbuli</name>
    <dbReference type="NCBI Taxonomy" id="266952"/>
    <lineage>
        <taxon>Bacteria</taxon>
        <taxon>Pseudomonadati</taxon>
        <taxon>Pseudomonadota</taxon>
        <taxon>Alphaproteobacteria</taxon>
        <taxon>Sphingomonadales</taxon>
        <taxon>Erythrobacteraceae</taxon>
        <taxon>Qipengyuania</taxon>
    </lineage>
</organism>
<evidence type="ECO:0000256" key="2">
    <source>
        <dbReference type="PROSITE-ProRule" id="PRU01379"/>
    </source>
</evidence>
<dbReference type="PROSITE" id="PS52035">
    <property type="entry name" value="PEPTIDASE_M14"/>
    <property type="match status" value="1"/>
</dbReference>
<sequence>MRHLIIWVALATGACSTSVPPSVHSGPVAAASGCATPAVRIDFDFEGAALSRCVINGEREFTLLVAPEHAPPINPSPWYAFRYEAGQGAPITVHLDYLVGDHRYIPKWSDGSTSRQLAVELSQDGKRASFVLPAGSARVSAQEVLDTRWHGRAIDRWKSTGGERIVLGQSHDKRPVEALTLGSASAERLVVLLGRQHPPEVSGAVAMEAFVDRIVERLAEDPGLAERYRFLVVPLVNPDGVARGHWRANRGGQDLNRDWGIFSQPETAAVKTWLDANATAHRPVVMIDFHSTRSNLFYVQGEEETDAREQAFLDSWLGQLAGKLEGFEFTIERRNANPGSGTSKNWFHETFDIPAYTYEVGDESDRSATQSAARRIADRFMETLPIAANSPQD</sequence>
<comment type="caution">
    <text evidence="4">The sequence shown here is derived from an EMBL/GenBank/DDBJ whole genome shotgun (WGS) entry which is preliminary data.</text>
</comment>
<dbReference type="SUPFAM" id="SSF53187">
    <property type="entry name" value="Zn-dependent exopeptidases"/>
    <property type="match status" value="1"/>
</dbReference>
<comment type="cofactor">
    <cofactor evidence="1">
        <name>Zn(2+)</name>
        <dbReference type="ChEBI" id="CHEBI:29105"/>
    </cofactor>
</comment>
<dbReference type="OrthoDB" id="6221272at2"/>
<feature type="active site" description="Proton donor/acceptor" evidence="2">
    <location>
        <position position="359"/>
    </location>
</feature>
<dbReference type="PROSITE" id="PS51257">
    <property type="entry name" value="PROKAR_LIPOPROTEIN"/>
    <property type="match status" value="1"/>
</dbReference>
<dbReference type="SMART" id="SM00631">
    <property type="entry name" value="Zn_pept"/>
    <property type="match status" value="1"/>
</dbReference>
<dbReference type="PANTHER" id="PTHR12756">
    <property type="entry name" value="CYTOSOLIC CARBOXYPEPTIDASE"/>
    <property type="match status" value="1"/>
</dbReference>
<dbReference type="Gene3D" id="3.40.630.10">
    <property type="entry name" value="Zn peptidases"/>
    <property type="match status" value="1"/>
</dbReference>
<protein>
    <recommendedName>
        <fullName evidence="3">Peptidase M14 domain-containing protein</fullName>
    </recommendedName>
</protein>
<keyword evidence="5" id="KW-1185">Reference proteome</keyword>
<dbReference type="GO" id="GO:0004181">
    <property type="term" value="F:metallocarboxypeptidase activity"/>
    <property type="evidence" value="ECO:0007669"/>
    <property type="project" value="InterPro"/>
</dbReference>
<dbReference type="Pfam" id="PF00246">
    <property type="entry name" value="Peptidase_M14"/>
    <property type="match status" value="1"/>
</dbReference>
<dbReference type="RefSeq" id="WP_160606119.1">
    <property type="nucleotide sequence ID" value="NZ_WTYF01000003.1"/>
</dbReference>
<dbReference type="GO" id="GO:0008270">
    <property type="term" value="F:zinc ion binding"/>
    <property type="evidence" value="ECO:0007669"/>
    <property type="project" value="InterPro"/>
</dbReference>
<dbReference type="AlphaFoldDB" id="A0A844XX46"/>